<dbReference type="InterPro" id="IPR015590">
    <property type="entry name" value="Aldehyde_DH_dom"/>
</dbReference>
<protein>
    <submittedName>
        <fullName evidence="6">Geranial dehydrogenase</fullName>
        <ecNumber evidence="6">1.2.1.86</ecNumber>
    </submittedName>
</protein>
<name>A0A075V1L4_9PSEU</name>
<dbReference type="EC" id="1.2.1.86" evidence="6"/>
<dbReference type="PANTHER" id="PTHR42804">
    <property type="entry name" value="ALDEHYDE DEHYDROGENASE"/>
    <property type="match status" value="1"/>
</dbReference>
<keyword evidence="7" id="KW-1185">Reference proteome</keyword>
<gene>
    <name evidence="6" type="primary">geoB2</name>
    <name evidence="6" type="ORF">AJAP_28515</name>
</gene>
<dbReference type="KEGG" id="aja:AJAP_28515"/>
<dbReference type="CDD" id="cd07139">
    <property type="entry name" value="ALDH_AldA-Rv0768"/>
    <property type="match status" value="1"/>
</dbReference>
<dbReference type="FunFam" id="3.40.309.10:FF:000009">
    <property type="entry name" value="Aldehyde dehydrogenase A"/>
    <property type="match status" value="1"/>
</dbReference>
<dbReference type="SUPFAM" id="SSF53720">
    <property type="entry name" value="ALDH-like"/>
    <property type="match status" value="1"/>
</dbReference>
<dbReference type="RefSeq" id="WP_038516854.1">
    <property type="nucleotide sequence ID" value="NZ_CP008953.1"/>
</dbReference>
<sequence>MTVQAEALFIDGGWTRPSTSQRIAVHSASTEELLGHVAAGVEADIDAAVAAARRAFDDPRGWSSWEAAARAEVLERFAAELSARSGEIVRHVSSQNGMPIRIAQQTEGLVPANLLRYYAGLIREQPPEELRTSLVSGTTAVRKEPIGVVGAIVPWNFPQSLTFFKLAPSLAAGCTVVLKPSSETVLDALLIADAAIAAGLPPGVLNVVPGSGRGAGAHLVRHPGVDKIAFTGSTEAGRSIAETCGRLLRPVTLELGGKSAGIILDDADLTVSMKGMFSSCLLNQGQSCFISTRILAPRSRYDEVVDAFTALASSLPIGDPLDKATVIGPLASRKQRDSVEAYIATGTAEGGRITTGGRRPTGFDRGWYLEPTIFADVANDHTIARDEIFGPVLAIIPFTDDDDAIRIANDSDYGLGGTVWTADTDRGHALARKVATGTIGVNGFTMDPGAPFGGVKASGLGRELGPEGLTAYQRYKSIYLP</sequence>
<reference evidence="6 7" key="1">
    <citation type="journal article" date="2014" name="J. Biotechnol.">
        <title>Complete genome sequence of the actinobacterium Amycolatopsis japonica MG417-CF17(T) (=DSM 44213T) producing (S,S)-N,N'-ethylenediaminedisuccinic acid.</title>
        <authorList>
            <person name="Stegmann E."/>
            <person name="Albersmeier A."/>
            <person name="Spohn M."/>
            <person name="Gert H."/>
            <person name="Weber T."/>
            <person name="Wohlleben W."/>
            <person name="Kalinowski J."/>
            <person name="Ruckert C."/>
        </authorList>
    </citation>
    <scope>NUCLEOTIDE SEQUENCE [LARGE SCALE GENOMIC DNA]</scope>
    <source>
        <strain evidence="7">MG417-CF17 (DSM 44213)</strain>
    </source>
</reference>
<feature type="active site" evidence="3">
    <location>
        <position position="254"/>
    </location>
</feature>
<dbReference type="PROSITE" id="PS00687">
    <property type="entry name" value="ALDEHYDE_DEHYDR_GLU"/>
    <property type="match status" value="1"/>
</dbReference>
<dbReference type="eggNOG" id="COG1012">
    <property type="taxonomic scope" value="Bacteria"/>
</dbReference>
<evidence type="ECO:0000256" key="3">
    <source>
        <dbReference type="PROSITE-ProRule" id="PRU10007"/>
    </source>
</evidence>
<dbReference type="InterPro" id="IPR016163">
    <property type="entry name" value="Ald_DH_C"/>
</dbReference>
<evidence type="ECO:0000313" key="6">
    <source>
        <dbReference type="EMBL" id="AIG78541.1"/>
    </source>
</evidence>
<evidence type="ECO:0000256" key="4">
    <source>
        <dbReference type="RuleBase" id="RU003345"/>
    </source>
</evidence>
<dbReference type="PANTHER" id="PTHR42804:SF1">
    <property type="entry name" value="ALDEHYDE DEHYDROGENASE-RELATED"/>
    <property type="match status" value="1"/>
</dbReference>
<organism evidence="6 7">
    <name type="scientific">Amycolatopsis japonica</name>
    <dbReference type="NCBI Taxonomy" id="208439"/>
    <lineage>
        <taxon>Bacteria</taxon>
        <taxon>Bacillati</taxon>
        <taxon>Actinomycetota</taxon>
        <taxon>Actinomycetes</taxon>
        <taxon>Pseudonocardiales</taxon>
        <taxon>Pseudonocardiaceae</taxon>
        <taxon>Amycolatopsis</taxon>
        <taxon>Amycolatopsis japonica group</taxon>
    </lineage>
</organism>
<comment type="similarity">
    <text evidence="1 4">Belongs to the aldehyde dehydrogenase family.</text>
</comment>
<dbReference type="Gene3D" id="3.40.309.10">
    <property type="entry name" value="Aldehyde Dehydrogenase, Chain A, domain 2"/>
    <property type="match status" value="1"/>
</dbReference>
<dbReference type="AlphaFoldDB" id="A0A075V1L4"/>
<dbReference type="Gene3D" id="3.40.605.10">
    <property type="entry name" value="Aldehyde Dehydrogenase, Chain A, domain 1"/>
    <property type="match status" value="1"/>
</dbReference>
<evidence type="ECO:0000256" key="1">
    <source>
        <dbReference type="ARBA" id="ARBA00009986"/>
    </source>
</evidence>
<dbReference type="HOGENOM" id="CLU_005391_0_2_11"/>
<dbReference type="FunFam" id="3.40.605.10:FF:000007">
    <property type="entry name" value="NAD/NADP-dependent betaine aldehyde dehydrogenase"/>
    <property type="match status" value="1"/>
</dbReference>
<dbReference type="STRING" id="208439.AJAP_28515"/>
<accession>A0A075V1L4</accession>
<dbReference type="GO" id="GO:0034832">
    <property type="term" value="F:geranial dehydrogenase activity"/>
    <property type="evidence" value="ECO:0007669"/>
    <property type="project" value="UniProtKB-EC"/>
</dbReference>
<evidence type="ECO:0000256" key="2">
    <source>
        <dbReference type="ARBA" id="ARBA00023002"/>
    </source>
</evidence>
<feature type="domain" description="Aldehyde dehydrogenase" evidence="5">
    <location>
        <begin position="14"/>
        <end position="478"/>
    </location>
</feature>
<dbReference type="Proteomes" id="UP000028492">
    <property type="component" value="Chromosome"/>
</dbReference>
<dbReference type="InterPro" id="IPR016161">
    <property type="entry name" value="Ald_DH/histidinol_DH"/>
</dbReference>
<proteinExistence type="inferred from homology"/>
<dbReference type="InterPro" id="IPR029510">
    <property type="entry name" value="Ald_DH_CS_GLU"/>
</dbReference>
<dbReference type="Pfam" id="PF00171">
    <property type="entry name" value="Aldedh"/>
    <property type="match status" value="1"/>
</dbReference>
<evidence type="ECO:0000259" key="5">
    <source>
        <dbReference type="Pfam" id="PF00171"/>
    </source>
</evidence>
<dbReference type="EMBL" id="CP008953">
    <property type="protein sequence ID" value="AIG78541.1"/>
    <property type="molecule type" value="Genomic_DNA"/>
</dbReference>
<evidence type="ECO:0000313" key="7">
    <source>
        <dbReference type="Proteomes" id="UP000028492"/>
    </source>
</evidence>
<keyword evidence="2 4" id="KW-0560">Oxidoreductase</keyword>
<dbReference type="InterPro" id="IPR016162">
    <property type="entry name" value="Ald_DH_N"/>
</dbReference>